<dbReference type="Proteomes" id="UP000694865">
    <property type="component" value="Unplaced"/>
</dbReference>
<dbReference type="InterPro" id="IPR015904">
    <property type="entry name" value="Sulphide_quinone_reductase"/>
</dbReference>
<reference evidence="3" key="1">
    <citation type="submission" date="2025-08" db="UniProtKB">
        <authorList>
            <consortium name="RefSeq"/>
        </authorList>
    </citation>
    <scope>IDENTIFICATION</scope>
    <source>
        <tissue evidence="3">Testes</tissue>
    </source>
</reference>
<dbReference type="PANTHER" id="PTHR10632:SF2">
    <property type="entry name" value="SULFIDE:QUINONE OXIDOREDUCTASE, MITOCHONDRIAL"/>
    <property type="match status" value="1"/>
</dbReference>
<name>A0ABM0LZM9_SACKO</name>
<accession>A0ABM0LZM9</accession>
<dbReference type="InterPro" id="IPR036188">
    <property type="entry name" value="FAD/NAD-bd_sf"/>
</dbReference>
<sequence length="172" mass="19082">MACVKLLQRSGSSVHGMARACTAPSMHFSTTPCAKAKKNYEVVIVGGGAGGCAMASKIGRRLGKGKVAVVEPHETHYYQPYWTLVGAGLKKIENSCKPSSEVISNKADWLKDKVQEFQPENNLILTKNGDEIKYEYLIVAVGLTLHYDWLDNAAFWTKQSSQSCKERNRNNW</sequence>
<evidence type="ECO:0000313" key="3">
    <source>
        <dbReference type="RefSeq" id="XP_006813220.1"/>
    </source>
</evidence>
<evidence type="ECO:0000259" key="1">
    <source>
        <dbReference type="Pfam" id="PF07992"/>
    </source>
</evidence>
<dbReference type="InterPro" id="IPR023753">
    <property type="entry name" value="FAD/NAD-binding_dom"/>
</dbReference>
<proteinExistence type="predicted"/>
<protein>
    <submittedName>
        <fullName evidence="3">Sulfide:quinone oxidoreductase, mitochondrial-like</fullName>
    </submittedName>
</protein>
<dbReference type="GeneID" id="102805491"/>
<dbReference type="PANTHER" id="PTHR10632">
    <property type="entry name" value="SULFIDE:QUINONE OXIDOREDUCTASE"/>
    <property type="match status" value="1"/>
</dbReference>
<dbReference type="Pfam" id="PF07992">
    <property type="entry name" value="Pyr_redox_2"/>
    <property type="match status" value="1"/>
</dbReference>
<evidence type="ECO:0000313" key="2">
    <source>
        <dbReference type="Proteomes" id="UP000694865"/>
    </source>
</evidence>
<dbReference type="RefSeq" id="XP_006813220.1">
    <property type="nucleotide sequence ID" value="XM_006813157.1"/>
</dbReference>
<gene>
    <name evidence="3" type="primary">LOC102805491</name>
</gene>
<keyword evidence="2" id="KW-1185">Reference proteome</keyword>
<organism evidence="2 3">
    <name type="scientific">Saccoglossus kowalevskii</name>
    <name type="common">Acorn worm</name>
    <dbReference type="NCBI Taxonomy" id="10224"/>
    <lineage>
        <taxon>Eukaryota</taxon>
        <taxon>Metazoa</taxon>
        <taxon>Hemichordata</taxon>
        <taxon>Enteropneusta</taxon>
        <taxon>Harrimaniidae</taxon>
        <taxon>Saccoglossus</taxon>
    </lineage>
</organism>
<dbReference type="Gene3D" id="3.50.50.100">
    <property type="match status" value="1"/>
</dbReference>
<feature type="domain" description="FAD/NAD(P)-binding" evidence="1">
    <location>
        <begin position="40"/>
        <end position="143"/>
    </location>
</feature>
<dbReference type="SUPFAM" id="SSF51905">
    <property type="entry name" value="FAD/NAD(P)-binding domain"/>
    <property type="match status" value="1"/>
</dbReference>